<feature type="region of interest" description="Disordered" evidence="1">
    <location>
        <begin position="1"/>
        <end position="27"/>
    </location>
</feature>
<dbReference type="Proteomes" id="UP001404104">
    <property type="component" value="Unassembled WGS sequence"/>
</dbReference>
<evidence type="ECO:0000313" key="3">
    <source>
        <dbReference type="Proteomes" id="UP001404104"/>
    </source>
</evidence>
<sequence>MEMDHGRATQHQGRRDGSLARNLADATGQSVTAAIEAALRDQMIRRDEVVLAWIAAIAPALKPPPRADATPADSGPAGRR</sequence>
<reference evidence="2 3" key="1">
    <citation type="submission" date="2024-05" db="EMBL/GenBank/DDBJ databases">
        <authorList>
            <person name="Liu Q."/>
            <person name="Xin Y.-H."/>
        </authorList>
    </citation>
    <scope>NUCLEOTIDE SEQUENCE [LARGE SCALE GENOMIC DNA]</scope>
    <source>
        <strain evidence="2 3">CGMCC 1.15349</strain>
    </source>
</reference>
<dbReference type="EMBL" id="JBDIMF010000001">
    <property type="protein sequence ID" value="MEN2785718.1"/>
    <property type="molecule type" value="Genomic_DNA"/>
</dbReference>
<protein>
    <submittedName>
        <fullName evidence="2">Type II toxin-antitoxin system VapB family antitoxin</fullName>
    </submittedName>
</protein>
<dbReference type="RefSeq" id="WP_345863310.1">
    <property type="nucleotide sequence ID" value="NZ_JBDIMF010000001.1"/>
</dbReference>
<comment type="caution">
    <text evidence="2">The sequence shown here is derived from an EMBL/GenBank/DDBJ whole genome shotgun (WGS) entry which is preliminary data.</text>
</comment>
<dbReference type="InterPro" id="IPR011660">
    <property type="entry name" value="VapB-like"/>
</dbReference>
<organism evidence="2 3">
    <name type="scientific">Sphingomonas qilianensis</name>
    <dbReference type="NCBI Taxonomy" id="1736690"/>
    <lineage>
        <taxon>Bacteria</taxon>
        <taxon>Pseudomonadati</taxon>
        <taxon>Pseudomonadota</taxon>
        <taxon>Alphaproteobacteria</taxon>
        <taxon>Sphingomonadales</taxon>
        <taxon>Sphingomonadaceae</taxon>
        <taxon>Sphingomonas</taxon>
    </lineage>
</organism>
<keyword evidence="3" id="KW-1185">Reference proteome</keyword>
<evidence type="ECO:0000313" key="2">
    <source>
        <dbReference type="EMBL" id="MEN2785718.1"/>
    </source>
</evidence>
<accession>A0ABU9XPI5</accession>
<feature type="compositionally biased region" description="Basic and acidic residues" evidence="1">
    <location>
        <begin position="1"/>
        <end position="18"/>
    </location>
</feature>
<name>A0ABU9XPI5_9SPHN</name>
<gene>
    <name evidence="2" type="ORF">ABC969_04700</name>
</gene>
<feature type="region of interest" description="Disordered" evidence="1">
    <location>
        <begin position="60"/>
        <end position="80"/>
    </location>
</feature>
<proteinExistence type="predicted"/>
<evidence type="ECO:0000256" key="1">
    <source>
        <dbReference type="SAM" id="MobiDB-lite"/>
    </source>
</evidence>
<dbReference type="Pfam" id="PF07704">
    <property type="entry name" value="PSK_trans_fac"/>
    <property type="match status" value="1"/>
</dbReference>